<reference evidence="2 3" key="1">
    <citation type="submission" date="2024-04" db="EMBL/GenBank/DDBJ databases">
        <authorList>
            <person name="Waldvogel A.-M."/>
            <person name="Schoenle A."/>
        </authorList>
    </citation>
    <scope>NUCLEOTIDE SEQUENCE [LARGE SCALE GENOMIC DNA]</scope>
</reference>
<name>A0AAV2MNU1_KNICA</name>
<proteinExistence type="predicted"/>
<feature type="transmembrane region" description="Helical" evidence="1">
    <location>
        <begin position="298"/>
        <end position="320"/>
    </location>
</feature>
<feature type="transmembrane region" description="Helical" evidence="1">
    <location>
        <begin position="271"/>
        <end position="291"/>
    </location>
</feature>
<gene>
    <name evidence="2" type="ORF">KC01_LOCUS41024</name>
</gene>
<feature type="transmembrane region" description="Helical" evidence="1">
    <location>
        <begin position="213"/>
        <end position="234"/>
    </location>
</feature>
<evidence type="ECO:0000313" key="3">
    <source>
        <dbReference type="Proteomes" id="UP001497482"/>
    </source>
</evidence>
<feature type="transmembrane region" description="Helical" evidence="1">
    <location>
        <begin position="241"/>
        <end position="265"/>
    </location>
</feature>
<keyword evidence="1" id="KW-0472">Membrane</keyword>
<feature type="transmembrane region" description="Helical" evidence="1">
    <location>
        <begin position="127"/>
        <end position="151"/>
    </location>
</feature>
<dbReference type="Proteomes" id="UP001497482">
    <property type="component" value="Chromosome 9"/>
</dbReference>
<dbReference type="EMBL" id="OZ035831">
    <property type="protein sequence ID" value="CAL1615010.1"/>
    <property type="molecule type" value="Genomic_DNA"/>
</dbReference>
<accession>A0AAV2MNU1</accession>
<sequence length="338" mass="35280">MIRTDSDEYFIEPLERGAQELEEQGRVHVLYRRSALLRDPQAAADHPHTELDVASSVDSLASQLNNRLHQRRRRDAGENDYNIEVLLGVDDSVVRFHGKEHVQNYLLTLMNIVGIVFVWVRCEGDRLGCVGLCGGGLVGVGGWGCCGWWGVVGGGGVWGGVGEVWGLCGGWVVEGVGGGGWCGGGGCVGVGCGCWGVGVGGCWGLCVGGVWLWLWSGYGCCGVFGCGGVLWGVVVGCCWCLGCVCGWCVVLLGCGGLVWGVWVWWWCWGCVWVVVGGGGVGCWVVVVWSVVGGWVGGWGVVVWCVRGVVGVGMVVGGVGWCGVGRGGGWGGLVVGGGL</sequence>
<evidence type="ECO:0000256" key="1">
    <source>
        <dbReference type="SAM" id="Phobius"/>
    </source>
</evidence>
<keyword evidence="1" id="KW-1133">Transmembrane helix</keyword>
<organism evidence="2 3">
    <name type="scientific">Knipowitschia caucasica</name>
    <name type="common">Caucasian dwarf goby</name>
    <name type="synonym">Pomatoschistus caucasicus</name>
    <dbReference type="NCBI Taxonomy" id="637954"/>
    <lineage>
        <taxon>Eukaryota</taxon>
        <taxon>Metazoa</taxon>
        <taxon>Chordata</taxon>
        <taxon>Craniata</taxon>
        <taxon>Vertebrata</taxon>
        <taxon>Euteleostomi</taxon>
        <taxon>Actinopterygii</taxon>
        <taxon>Neopterygii</taxon>
        <taxon>Teleostei</taxon>
        <taxon>Neoteleostei</taxon>
        <taxon>Acanthomorphata</taxon>
        <taxon>Gobiaria</taxon>
        <taxon>Gobiiformes</taxon>
        <taxon>Gobioidei</taxon>
        <taxon>Gobiidae</taxon>
        <taxon>Gobiinae</taxon>
        <taxon>Knipowitschia</taxon>
    </lineage>
</organism>
<feature type="transmembrane region" description="Helical" evidence="1">
    <location>
        <begin position="102"/>
        <end position="120"/>
    </location>
</feature>
<protein>
    <submittedName>
        <fullName evidence="2">Uncharacterized protein</fullName>
    </submittedName>
</protein>
<keyword evidence="3" id="KW-1185">Reference proteome</keyword>
<keyword evidence="1" id="KW-0812">Transmembrane</keyword>
<evidence type="ECO:0000313" key="2">
    <source>
        <dbReference type="EMBL" id="CAL1615010.1"/>
    </source>
</evidence>
<dbReference type="AlphaFoldDB" id="A0AAV2MNU1"/>